<dbReference type="AlphaFoldDB" id="A0A0F9QXS3"/>
<dbReference type="GO" id="GO:0006166">
    <property type="term" value="P:purine ribonucleoside salvage"/>
    <property type="evidence" value="ECO:0007669"/>
    <property type="project" value="TreeGrafter"/>
</dbReference>
<keyword evidence="2" id="KW-0479">Metal-binding</keyword>
<reference evidence="6" key="1">
    <citation type="journal article" date="2015" name="Nature">
        <title>Complex archaea that bridge the gap between prokaryotes and eukaryotes.</title>
        <authorList>
            <person name="Spang A."/>
            <person name="Saw J.H."/>
            <person name="Jorgensen S.L."/>
            <person name="Zaremba-Niedzwiedzka K."/>
            <person name="Martijn J."/>
            <person name="Lind A.E."/>
            <person name="van Eijk R."/>
            <person name="Schleper C."/>
            <person name="Guy L."/>
            <person name="Ettema T.J."/>
        </authorList>
    </citation>
    <scope>NUCLEOTIDE SEQUENCE</scope>
</reference>
<evidence type="ECO:0000256" key="1">
    <source>
        <dbReference type="ARBA" id="ARBA00010231"/>
    </source>
</evidence>
<dbReference type="SUPFAM" id="SSF55957">
    <property type="entry name" value="Phosphoglucomutase, C-terminal domain"/>
    <property type="match status" value="1"/>
</dbReference>
<dbReference type="InterPro" id="IPR005844">
    <property type="entry name" value="A-D-PHexomutase_a/b/a-I"/>
</dbReference>
<protein>
    <recommendedName>
        <fullName evidence="5">Alpha-D-phosphohexomutase alpha/beta/alpha domain-containing protein</fullName>
    </recommendedName>
</protein>
<evidence type="ECO:0000259" key="5">
    <source>
        <dbReference type="Pfam" id="PF02878"/>
    </source>
</evidence>
<dbReference type="PANTHER" id="PTHR45745">
    <property type="entry name" value="PHOSPHOMANNOMUTASE 45A"/>
    <property type="match status" value="1"/>
</dbReference>
<evidence type="ECO:0000313" key="6">
    <source>
        <dbReference type="EMBL" id="KKN41772.1"/>
    </source>
</evidence>
<comment type="caution">
    <text evidence="6">The sequence shown here is derived from an EMBL/GenBank/DDBJ whole genome shotgun (WGS) entry which is preliminary data.</text>
</comment>
<accession>A0A0F9QXS3</accession>
<keyword evidence="3" id="KW-0460">Magnesium</keyword>
<comment type="similarity">
    <text evidence="1">Belongs to the phosphohexose mutase family.</text>
</comment>
<gene>
    <name evidence="6" type="ORF">LCGC14_0719800</name>
</gene>
<dbReference type="EMBL" id="LAZR01001625">
    <property type="protein sequence ID" value="KKN41772.1"/>
    <property type="molecule type" value="Genomic_DNA"/>
</dbReference>
<dbReference type="GO" id="GO:0046872">
    <property type="term" value="F:metal ion binding"/>
    <property type="evidence" value="ECO:0007669"/>
    <property type="project" value="UniProtKB-KW"/>
</dbReference>
<evidence type="ECO:0000256" key="3">
    <source>
        <dbReference type="ARBA" id="ARBA00022842"/>
    </source>
</evidence>
<sequence>MEDNIKVIKLPELTEEENKIINPIVAPTSGLRIQLLDIKREDQEPKYVLTFRKLSLFLRVFRAISEKFKEMNKAQNLKILIVSDNRPTKEILLEYSSQIFTYDGYEVYYQMDDEGKSRLSSPYGAASIALYDDINLIIVLTASHNDLSWNGIKVYINYPIPLSGDIFKDISRRALEFEEISLKPSEPIITDAEKRNNEYTKQLLSRILEIENIKGKNIVIWPYLGKARGIVNLFKEYGANVTVIDEVINPPNPIKVVKEEKLQKIMNQVNSNLALLLDADRDRIALYVRQNGEFFTYIPNEIYSAMHNILAKEFNKKVINIRTIPSDLRGDNSSFLNILTGVGYKHLGIIMYFLLGIEVDQSKIDKAILYFEDENRILTKINNPTPLRKQIIKLMEKQNIKKESFLTVYWEESGGHTLNVLDISKNNETGKYDFTTDFALIADKYPVPALVLITELICRGYIISEAIDWTLKGINRTIPAVDEEKIKIMKNFEKNDGKTIMIAEKDYIIQAFSDNNQLIDLYQLKSENSTLYFRPSGTGPNVRFYIFGKVETHLDEIKNVQNYIKENYV</sequence>
<dbReference type="Gene3D" id="3.40.120.10">
    <property type="entry name" value="Alpha-D-Glucose-1,6-Bisphosphate, subunit A, domain 3"/>
    <property type="match status" value="2"/>
</dbReference>
<keyword evidence="4" id="KW-0413">Isomerase</keyword>
<evidence type="ECO:0000256" key="2">
    <source>
        <dbReference type="ARBA" id="ARBA00022723"/>
    </source>
</evidence>
<dbReference type="PANTHER" id="PTHR45745:SF1">
    <property type="entry name" value="PHOSPHOGLUCOMUTASE 2B-RELATED"/>
    <property type="match status" value="1"/>
</dbReference>
<dbReference type="Pfam" id="PF02878">
    <property type="entry name" value="PGM_PMM_I"/>
    <property type="match status" value="1"/>
</dbReference>
<dbReference type="GO" id="GO:0008973">
    <property type="term" value="F:phosphopentomutase activity"/>
    <property type="evidence" value="ECO:0007669"/>
    <property type="project" value="TreeGrafter"/>
</dbReference>
<dbReference type="InterPro" id="IPR016055">
    <property type="entry name" value="A-D-PHexomutase_a/b/a-I/II/III"/>
</dbReference>
<proteinExistence type="inferred from homology"/>
<dbReference type="InterPro" id="IPR036900">
    <property type="entry name" value="A-D-PHexomutase_C_sf"/>
</dbReference>
<dbReference type="SUPFAM" id="SSF53738">
    <property type="entry name" value="Phosphoglucomutase, first 3 domains"/>
    <property type="match status" value="2"/>
</dbReference>
<dbReference type="GO" id="GO:0005975">
    <property type="term" value="P:carbohydrate metabolic process"/>
    <property type="evidence" value="ECO:0007669"/>
    <property type="project" value="InterPro"/>
</dbReference>
<feature type="domain" description="Alpha-D-phosphohexomutase alpha/beta/alpha" evidence="5">
    <location>
        <begin position="58"/>
        <end position="174"/>
    </location>
</feature>
<name>A0A0F9QXS3_9ZZZZ</name>
<evidence type="ECO:0000256" key="4">
    <source>
        <dbReference type="ARBA" id="ARBA00023235"/>
    </source>
</evidence>
<organism evidence="6">
    <name type="scientific">marine sediment metagenome</name>
    <dbReference type="NCBI Taxonomy" id="412755"/>
    <lineage>
        <taxon>unclassified sequences</taxon>
        <taxon>metagenomes</taxon>
        <taxon>ecological metagenomes</taxon>
    </lineage>
</organism>